<keyword evidence="8" id="KW-1185">Reference proteome</keyword>
<comment type="cofactor">
    <cofactor evidence="1">
        <name>Ca(2+)</name>
        <dbReference type="ChEBI" id="CHEBI:29108"/>
    </cofactor>
</comment>
<reference evidence="7 8" key="1">
    <citation type="journal article" date="2019" name="Int. J. Syst. Evol. Microbiol.">
        <title>The Global Catalogue of Microorganisms (GCM) 10K type strain sequencing project: providing services to taxonomists for standard genome sequencing and annotation.</title>
        <authorList>
            <consortium name="The Broad Institute Genomics Platform"/>
            <consortium name="The Broad Institute Genome Sequencing Center for Infectious Disease"/>
            <person name="Wu L."/>
            <person name="Ma J."/>
        </authorList>
    </citation>
    <scope>NUCLEOTIDE SEQUENCE [LARGE SCALE GENOMIC DNA]</scope>
    <source>
        <strain evidence="7 8">JCM 16083</strain>
    </source>
</reference>
<dbReference type="Pfam" id="PF18962">
    <property type="entry name" value="Por_Secre_tail"/>
    <property type="match status" value="1"/>
</dbReference>
<gene>
    <name evidence="7" type="ORF">GCM10009118_10080</name>
</gene>
<dbReference type="PANTHER" id="PTHR19277">
    <property type="entry name" value="PENTRAXIN"/>
    <property type="match status" value="1"/>
</dbReference>
<dbReference type="RefSeq" id="WP_343785500.1">
    <property type="nucleotide sequence ID" value="NZ_BAAAFH010000003.1"/>
</dbReference>
<evidence type="ECO:0000256" key="2">
    <source>
        <dbReference type="ARBA" id="ARBA00022723"/>
    </source>
</evidence>
<keyword evidence="2" id="KW-0479">Metal-binding</keyword>
<dbReference type="Pfam" id="PF13385">
    <property type="entry name" value="Laminin_G_3"/>
    <property type="match status" value="3"/>
</dbReference>
<comment type="caution">
    <text evidence="7">The sequence shown here is derived from an EMBL/GenBank/DDBJ whole genome shotgun (WGS) entry which is preliminary data.</text>
</comment>
<evidence type="ECO:0000256" key="1">
    <source>
        <dbReference type="ARBA" id="ARBA00001913"/>
    </source>
</evidence>
<dbReference type="SUPFAM" id="SSF49899">
    <property type="entry name" value="Concanavalin A-like lectins/glucanases"/>
    <property type="match status" value="3"/>
</dbReference>
<dbReference type="InterPro" id="IPR051360">
    <property type="entry name" value="Neuronal_Pentraxin_Related"/>
</dbReference>
<evidence type="ECO:0000313" key="7">
    <source>
        <dbReference type="EMBL" id="GAA0874600.1"/>
    </source>
</evidence>
<dbReference type="CDD" id="cd00110">
    <property type="entry name" value="LamG"/>
    <property type="match status" value="1"/>
</dbReference>
<proteinExistence type="predicted"/>
<dbReference type="Proteomes" id="UP001501126">
    <property type="component" value="Unassembled WGS sequence"/>
</dbReference>
<accession>A0ABN1MMT4</accession>
<keyword evidence="3" id="KW-0732">Signal</keyword>
<dbReference type="EMBL" id="BAAAFH010000003">
    <property type="protein sequence ID" value="GAA0874600.1"/>
    <property type="molecule type" value="Genomic_DNA"/>
</dbReference>
<evidence type="ECO:0000313" key="8">
    <source>
        <dbReference type="Proteomes" id="UP001501126"/>
    </source>
</evidence>
<evidence type="ECO:0000256" key="5">
    <source>
        <dbReference type="ARBA" id="ARBA00023157"/>
    </source>
</evidence>
<evidence type="ECO:0000256" key="3">
    <source>
        <dbReference type="ARBA" id="ARBA00022729"/>
    </source>
</evidence>
<dbReference type="InterPro" id="IPR013320">
    <property type="entry name" value="ConA-like_dom_sf"/>
</dbReference>
<keyword evidence="4" id="KW-0106">Calcium</keyword>
<protein>
    <recommendedName>
        <fullName evidence="6">Secretion system C-terminal sorting domain-containing protein</fullName>
    </recommendedName>
</protein>
<dbReference type="NCBIfam" id="TIGR04183">
    <property type="entry name" value="Por_Secre_tail"/>
    <property type="match status" value="1"/>
</dbReference>
<keyword evidence="5" id="KW-1015">Disulfide bond</keyword>
<name>A0ABN1MMT4_9FLAO</name>
<evidence type="ECO:0000256" key="4">
    <source>
        <dbReference type="ARBA" id="ARBA00022837"/>
    </source>
</evidence>
<organism evidence="7 8">
    <name type="scientific">Wandonia haliotis</name>
    <dbReference type="NCBI Taxonomy" id="574963"/>
    <lineage>
        <taxon>Bacteria</taxon>
        <taxon>Pseudomonadati</taxon>
        <taxon>Bacteroidota</taxon>
        <taxon>Flavobacteriia</taxon>
        <taxon>Flavobacteriales</taxon>
        <taxon>Crocinitomicaceae</taxon>
        <taxon>Wandonia</taxon>
    </lineage>
</organism>
<sequence length="851" mass="93978">MRKKILFLAVVTLFVWNKGQSQNNTLHFDGVNDYVDITTPLASFMTGRNAFSFETWIKPDVVQNAPYGMIFSANSNTNQLHRFVLRLSGAGDATSNTITLNIPVGGTSYKLTGTTNVMDGECHHIAWTYNKDTSRLYIDGVLQGTMIQSLSFQSTDKYSLGQEFDPPGYTPSDFFKGSIDECRIWDNAISSTQISDLMHTEILPTHTGLFAYFQCNQGTPGGNNTSETQLINAVDISSSGTLHNFSLTGSSSNFIEGSCCVSNYTEAPRNALHFDGVNDYVDITAPLASFMTGRTEFSFETWIKPDAVQNNPYGMIFSANSNTNQLHRFVLRLSGAGDAVTNSVTLNIPWSGSSYKLTGTTNVMDGECHHIAWTYNNDTSRLYIDGVLQGSMIRSLSFQSTDKYSLGQEFDPPGYTPSDFFKGSIDECRIWDNAISSTQISNLMNTEISPTYSGLFAYFQCNQGIPGGNNSTETHLINSVNAHQSGTLTNFTLAGSSSNFIDPNCCISSITSSKNALHFDGVNDYVDLTSSISYFMTGRTEFSFEVWIKPDLPQTAPYGMIFSANSDSESELLHRFVLRLSGDEDIVSNSVVLNIPSGGFFHKLTGTTNVMDGKCHHVAWTYNNGTSRLYIDGILQGTMNRTLVFELTDRFSLGQEFDPPGFTPSDFFKGSMDECRIWDHEISSTQITSFMNMEISPASSGLEAYFQFNQGISGGNNSGETSLNNTVNPSQSGTLHNFGLIGSTSNFVQVMCKIVSKSALAETQMNTLNSVDASLYPNPADNFFYISLPEKELAQIQVLNSSGQILLKQEFNFDHDSKRIETENLINGIYFVRIYLKNSNQLLVKKLVVNH</sequence>
<dbReference type="InterPro" id="IPR001791">
    <property type="entry name" value="Laminin_G"/>
</dbReference>
<feature type="domain" description="Secretion system C-terminal sorting" evidence="6">
    <location>
        <begin position="775"/>
        <end position="849"/>
    </location>
</feature>
<dbReference type="InterPro" id="IPR026444">
    <property type="entry name" value="Secre_tail"/>
</dbReference>
<dbReference type="PANTHER" id="PTHR19277:SF125">
    <property type="entry name" value="B6"/>
    <property type="match status" value="1"/>
</dbReference>
<dbReference type="Gene3D" id="2.60.120.200">
    <property type="match status" value="3"/>
</dbReference>
<evidence type="ECO:0000259" key="6">
    <source>
        <dbReference type="Pfam" id="PF18962"/>
    </source>
</evidence>